<reference evidence="10 11" key="1">
    <citation type="submission" date="2018-03" db="EMBL/GenBank/DDBJ databases">
        <title>Aeromonas veronii whole genome sequencing and analysis.</title>
        <authorList>
            <person name="Xie H."/>
            <person name="Liu T."/>
            <person name="Wang K."/>
        </authorList>
    </citation>
    <scope>NUCLEOTIDE SEQUENCE [LARGE SCALE GENOMIC DNA]</scope>
    <source>
        <strain evidence="10 11">XH.VA.1</strain>
    </source>
</reference>
<comment type="caution">
    <text evidence="10">The sequence shown here is derived from an EMBL/GenBank/DDBJ whole genome shotgun (WGS) entry which is preliminary data.</text>
</comment>
<feature type="domain" description="Type II secretion system protein GspF" evidence="9">
    <location>
        <begin position="26"/>
        <end position="146"/>
    </location>
</feature>
<dbReference type="AlphaFoldDB" id="A0A2T4MX39"/>
<dbReference type="Gene3D" id="1.20.81.30">
    <property type="entry name" value="Type II secretion system (T2SS), domain F"/>
    <property type="match status" value="2"/>
</dbReference>
<organism evidence="10 11">
    <name type="scientific">Aeromonas veronii</name>
    <dbReference type="NCBI Taxonomy" id="654"/>
    <lineage>
        <taxon>Bacteria</taxon>
        <taxon>Pseudomonadati</taxon>
        <taxon>Pseudomonadota</taxon>
        <taxon>Gammaproteobacteria</taxon>
        <taxon>Aeromonadales</taxon>
        <taxon>Aeromonadaceae</taxon>
        <taxon>Aeromonas</taxon>
    </lineage>
</organism>
<dbReference type="GO" id="GO:0015628">
    <property type="term" value="P:protein secretion by the type II secretion system"/>
    <property type="evidence" value="ECO:0007669"/>
    <property type="project" value="TreeGrafter"/>
</dbReference>
<feature type="transmembrane region" description="Helical" evidence="8">
    <location>
        <begin position="323"/>
        <end position="342"/>
    </location>
</feature>
<keyword evidence="6 8" id="KW-1133">Transmembrane helix</keyword>
<keyword evidence="5 8" id="KW-0812">Transmembrane</keyword>
<gene>
    <name evidence="10" type="ORF">DAA48_22275</name>
</gene>
<feature type="domain" description="Type II secretion system protein GspF" evidence="9">
    <location>
        <begin position="224"/>
        <end position="340"/>
    </location>
</feature>
<keyword evidence="7 8" id="KW-0472">Membrane</keyword>
<name>A0A2T4MX39_AERVE</name>
<keyword evidence="3" id="KW-1003">Cell membrane</keyword>
<dbReference type="PANTHER" id="PTHR30012">
    <property type="entry name" value="GENERAL SECRETION PATHWAY PROTEIN"/>
    <property type="match status" value="1"/>
</dbReference>
<dbReference type="Pfam" id="PF00482">
    <property type="entry name" value="T2SSF"/>
    <property type="match status" value="2"/>
</dbReference>
<dbReference type="EMBL" id="PZKL01000045">
    <property type="protein sequence ID" value="PTH79160.1"/>
    <property type="molecule type" value="Genomic_DNA"/>
</dbReference>
<evidence type="ECO:0000256" key="2">
    <source>
        <dbReference type="ARBA" id="ARBA00005745"/>
    </source>
</evidence>
<evidence type="ECO:0000256" key="8">
    <source>
        <dbReference type="SAM" id="Phobius"/>
    </source>
</evidence>
<evidence type="ECO:0000313" key="10">
    <source>
        <dbReference type="EMBL" id="PTH79160.1"/>
    </source>
</evidence>
<comment type="subcellular location">
    <subcellularLocation>
        <location evidence="1">Cell inner membrane</location>
        <topology evidence="1">Multi-pass membrane protein</topology>
    </subcellularLocation>
</comment>
<evidence type="ECO:0000259" key="9">
    <source>
        <dbReference type="Pfam" id="PF00482"/>
    </source>
</evidence>
<evidence type="ECO:0000256" key="7">
    <source>
        <dbReference type="ARBA" id="ARBA00023136"/>
    </source>
</evidence>
<feature type="transmembrane region" description="Helical" evidence="8">
    <location>
        <begin position="124"/>
        <end position="146"/>
    </location>
</feature>
<keyword evidence="4" id="KW-0997">Cell inner membrane</keyword>
<dbReference type="InterPro" id="IPR042094">
    <property type="entry name" value="T2SS_GspF_sf"/>
</dbReference>
<dbReference type="GO" id="GO:0005886">
    <property type="term" value="C:plasma membrane"/>
    <property type="evidence" value="ECO:0007669"/>
    <property type="project" value="UniProtKB-SubCell"/>
</dbReference>
<dbReference type="RefSeq" id="WP_107684793.1">
    <property type="nucleotide sequence ID" value="NZ_PZKL01000045.1"/>
</dbReference>
<dbReference type="PANTHER" id="PTHR30012:SF7">
    <property type="entry name" value="PROTEIN TRANSPORT PROTEIN HOFC HOMOLOG"/>
    <property type="match status" value="1"/>
</dbReference>
<comment type="similarity">
    <text evidence="2">Belongs to the GSP F family.</text>
</comment>
<evidence type="ECO:0000256" key="5">
    <source>
        <dbReference type="ARBA" id="ARBA00022692"/>
    </source>
</evidence>
<evidence type="ECO:0000313" key="11">
    <source>
        <dbReference type="Proteomes" id="UP000241986"/>
    </source>
</evidence>
<dbReference type="Proteomes" id="UP000241986">
    <property type="component" value="Unassembled WGS sequence"/>
</dbReference>
<dbReference type="InterPro" id="IPR003004">
    <property type="entry name" value="GspF/PilC"/>
</dbReference>
<sequence length="354" mass="39578">MIYTMSKTEQFILKLTLGTNTRMSIYRKIASFLDEGIPLHDILLQLCSQYKKSKDSRYKLLNEWAHSLEAGQSFSSTLQEWVPPSEAMIIRAGEKSGDLTNAFQNAVTATESARAMRSAIISNMSYPVALLFMLFALIFLFSTQAVPQLVAVKDPETWPDMSKSLYNMSVFVQNRWWAVLLAIGTISGIVSWSMPRIVGKARSKLDFIPPWSIYRTFQSSVFMISVSAMMKSGTPIVDSIKEMREMSNKYVSEHLRVILMNLNAGVPIGKSINSGFLDKETGIDIEIYGELSDLQKSMERIGSKSIENAIETIKLSSAAAKNVVLIGVAIYIAWVYYAFFTLTQSIGVDATMIN</sequence>
<evidence type="ECO:0000256" key="3">
    <source>
        <dbReference type="ARBA" id="ARBA00022475"/>
    </source>
</evidence>
<accession>A0A2T4MX39</accession>
<evidence type="ECO:0000256" key="4">
    <source>
        <dbReference type="ARBA" id="ARBA00022519"/>
    </source>
</evidence>
<feature type="transmembrane region" description="Helical" evidence="8">
    <location>
        <begin position="176"/>
        <end position="194"/>
    </location>
</feature>
<evidence type="ECO:0000256" key="6">
    <source>
        <dbReference type="ARBA" id="ARBA00022989"/>
    </source>
</evidence>
<protein>
    <recommendedName>
        <fullName evidence="9">Type II secretion system protein GspF domain-containing protein</fullName>
    </recommendedName>
</protein>
<proteinExistence type="inferred from homology"/>
<evidence type="ECO:0000256" key="1">
    <source>
        <dbReference type="ARBA" id="ARBA00004429"/>
    </source>
</evidence>
<dbReference type="InterPro" id="IPR018076">
    <property type="entry name" value="T2SS_GspF_dom"/>
</dbReference>